<protein>
    <submittedName>
        <fullName evidence="2">TPR domain-containing protein</fullName>
    </submittedName>
</protein>
<name>A0A1D3D9S9_9EIME</name>
<dbReference type="InParanoid" id="A0A1D3D9S9"/>
<reference evidence="2 3" key="1">
    <citation type="journal article" date="2016" name="BMC Genomics">
        <title>Comparative genomics reveals Cyclospora cayetanensis possesses coccidia-like metabolism and invasion components but unique surface antigens.</title>
        <authorList>
            <person name="Liu S."/>
            <person name="Wang L."/>
            <person name="Zheng H."/>
            <person name="Xu Z."/>
            <person name="Roellig D.M."/>
            <person name="Li N."/>
            <person name="Frace M.A."/>
            <person name="Tang K."/>
            <person name="Arrowood M.J."/>
            <person name="Moss D.M."/>
            <person name="Zhang L."/>
            <person name="Feng Y."/>
            <person name="Xiao L."/>
        </authorList>
    </citation>
    <scope>NUCLEOTIDE SEQUENCE [LARGE SCALE GENOMIC DNA]</scope>
    <source>
        <strain evidence="2 3">CHN_HEN01</strain>
    </source>
</reference>
<feature type="region of interest" description="Disordered" evidence="1">
    <location>
        <begin position="117"/>
        <end position="157"/>
    </location>
</feature>
<feature type="compositionally biased region" description="Basic residues" evidence="1">
    <location>
        <begin position="271"/>
        <end position="289"/>
    </location>
</feature>
<evidence type="ECO:0000313" key="3">
    <source>
        <dbReference type="Proteomes" id="UP000095192"/>
    </source>
</evidence>
<keyword evidence="3" id="KW-1185">Reference proteome</keyword>
<evidence type="ECO:0000313" key="2">
    <source>
        <dbReference type="EMBL" id="OEH80192.1"/>
    </source>
</evidence>
<organism evidence="2 3">
    <name type="scientific">Cyclospora cayetanensis</name>
    <dbReference type="NCBI Taxonomy" id="88456"/>
    <lineage>
        <taxon>Eukaryota</taxon>
        <taxon>Sar</taxon>
        <taxon>Alveolata</taxon>
        <taxon>Apicomplexa</taxon>
        <taxon>Conoidasida</taxon>
        <taxon>Coccidia</taxon>
        <taxon>Eucoccidiorida</taxon>
        <taxon>Eimeriorina</taxon>
        <taxon>Eimeriidae</taxon>
        <taxon>Cyclospora</taxon>
    </lineage>
</organism>
<feature type="compositionally biased region" description="Low complexity" evidence="1">
    <location>
        <begin position="126"/>
        <end position="143"/>
    </location>
</feature>
<accession>A0A1D3D9S9</accession>
<dbReference type="VEuPathDB" id="ToxoDB:cyc_03631"/>
<dbReference type="VEuPathDB" id="ToxoDB:LOC34620295"/>
<feature type="compositionally biased region" description="Low complexity" evidence="1">
    <location>
        <begin position="192"/>
        <end position="212"/>
    </location>
</feature>
<sequence>MQRTQIIKALFDGRGSAHSPPLRLQAKLEFLPLSILAGAEGPQSLVAAATAAAARAGVPLCWGSDGRLLSPPSTAAAAGTAEASLSVVVVPPEGIEDIPAAHAQVGAQQLSRDRVLHHINPPDNAKPQQQQPYQRSPQPQQQQQKRKQKDGDGFIDDSAEGARTAIDAAQEEGFGSATVAEEREGATQTSPAAADGDVGVAASSLPAASAEADGTATGDEQLLSPAKRQRDLAVGDDMEAASPTAGAANRGEAAEDLVHDDSDDAEASSAFRKKHSKHKSKKRKKKRSKNVGDSD</sequence>
<dbReference type="Proteomes" id="UP000095192">
    <property type="component" value="Unassembled WGS sequence"/>
</dbReference>
<evidence type="ECO:0000256" key="1">
    <source>
        <dbReference type="SAM" id="MobiDB-lite"/>
    </source>
</evidence>
<dbReference type="AlphaFoldDB" id="A0A1D3D9S9"/>
<comment type="caution">
    <text evidence="2">The sequence shown here is derived from an EMBL/GenBank/DDBJ whole genome shotgun (WGS) entry which is preliminary data.</text>
</comment>
<dbReference type="EMBL" id="JROU02000173">
    <property type="protein sequence ID" value="OEH80192.1"/>
    <property type="molecule type" value="Genomic_DNA"/>
</dbReference>
<proteinExistence type="predicted"/>
<gene>
    <name evidence="2" type="ORF">cyc_03631</name>
</gene>
<feature type="region of interest" description="Disordered" evidence="1">
    <location>
        <begin position="173"/>
        <end position="295"/>
    </location>
</feature>